<keyword evidence="4" id="KW-1185">Reference proteome</keyword>
<feature type="region of interest" description="Disordered" evidence="1">
    <location>
        <begin position="153"/>
        <end position="208"/>
    </location>
</feature>
<dbReference type="RefSeq" id="WP_387404236.1">
    <property type="nucleotide sequence ID" value="NZ_JBIAQY010000005.1"/>
</dbReference>
<feature type="transmembrane region" description="Helical" evidence="2">
    <location>
        <begin position="256"/>
        <end position="277"/>
    </location>
</feature>
<feature type="transmembrane region" description="Helical" evidence="2">
    <location>
        <begin position="217"/>
        <end position="236"/>
    </location>
</feature>
<evidence type="ECO:0000313" key="4">
    <source>
        <dbReference type="Proteomes" id="UP001601992"/>
    </source>
</evidence>
<evidence type="ECO:0000256" key="2">
    <source>
        <dbReference type="SAM" id="Phobius"/>
    </source>
</evidence>
<keyword evidence="2" id="KW-1133">Transmembrane helix</keyword>
<comment type="caution">
    <text evidence="3">The sequence shown here is derived from an EMBL/GenBank/DDBJ whole genome shotgun (WGS) entry which is preliminary data.</text>
</comment>
<accession>A0ABW6S246</accession>
<keyword evidence="2" id="KW-0472">Membrane</keyword>
<organism evidence="3 4">
    <name type="scientific">Nocardia jiangxiensis</name>
    <dbReference type="NCBI Taxonomy" id="282685"/>
    <lineage>
        <taxon>Bacteria</taxon>
        <taxon>Bacillati</taxon>
        <taxon>Actinomycetota</taxon>
        <taxon>Actinomycetes</taxon>
        <taxon>Mycobacteriales</taxon>
        <taxon>Nocardiaceae</taxon>
        <taxon>Nocardia</taxon>
    </lineage>
</organism>
<feature type="compositionally biased region" description="Basic and acidic residues" evidence="1">
    <location>
        <begin position="176"/>
        <end position="196"/>
    </location>
</feature>
<evidence type="ECO:0000256" key="1">
    <source>
        <dbReference type="SAM" id="MobiDB-lite"/>
    </source>
</evidence>
<sequence>MATLFSAACGPLAVVAVNKFDQPGIHGAAKAGRFLPGPLFIVFVFGLMFAVTFLWIHGRRRKALKRNPWMRWPINYISTGRYEWVELLDGNRRPVSALILNTWSNQIGKLVNHRTTEIWFAGDPRKYGIISVNEGGGPLRYAYYSAARQPPSFTYRDPGADQPRSSGEPDAGGYEMQRENGRVMMKRPGEPDAEAKPKRHGALDDPDYPSPRKLRRALGFALDVLIHLAIGAAVAFTKAPESAKDALLHSDWHHAVPIAVFTVLGLLAASFVNRVIIQAIVHTTLGKAVFGLVALRPDTGRYPSFGRLLAIWLMDLYIPPAFVVAFCSPAGDLPGPARIEDYILTAVQWRDRR</sequence>
<evidence type="ECO:0008006" key="5">
    <source>
        <dbReference type="Google" id="ProtNLM"/>
    </source>
</evidence>
<keyword evidence="2" id="KW-0812">Transmembrane</keyword>
<dbReference type="EMBL" id="JBIAQY010000005">
    <property type="protein sequence ID" value="MFF3569510.1"/>
    <property type="molecule type" value="Genomic_DNA"/>
</dbReference>
<reference evidence="3 4" key="1">
    <citation type="submission" date="2024-10" db="EMBL/GenBank/DDBJ databases">
        <title>The Natural Products Discovery Center: Release of the First 8490 Sequenced Strains for Exploring Actinobacteria Biosynthetic Diversity.</title>
        <authorList>
            <person name="Kalkreuter E."/>
            <person name="Kautsar S.A."/>
            <person name="Yang D."/>
            <person name="Bader C.D."/>
            <person name="Teijaro C.N."/>
            <person name="Fluegel L."/>
            <person name="Davis C.M."/>
            <person name="Simpson J.R."/>
            <person name="Lauterbach L."/>
            <person name="Steele A.D."/>
            <person name="Gui C."/>
            <person name="Meng S."/>
            <person name="Li G."/>
            <person name="Viehrig K."/>
            <person name="Ye F."/>
            <person name="Su P."/>
            <person name="Kiefer A.F."/>
            <person name="Nichols A."/>
            <person name="Cepeda A.J."/>
            <person name="Yan W."/>
            <person name="Fan B."/>
            <person name="Jiang Y."/>
            <person name="Adhikari A."/>
            <person name="Zheng C.-J."/>
            <person name="Schuster L."/>
            <person name="Cowan T.M."/>
            <person name="Smanski M.J."/>
            <person name="Chevrette M.G."/>
            <person name="De Carvalho L.P.S."/>
            <person name="Shen B."/>
        </authorList>
    </citation>
    <scope>NUCLEOTIDE SEQUENCE [LARGE SCALE GENOMIC DNA]</scope>
    <source>
        <strain evidence="3 4">NPDC002593</strain>
    </source>
</reference>
<feature type="transmembrane region" description="Helical" evidence="2">
    <location>
        <begin position="35"/>
        <end position="56"/>
    </location>
</feature>
<gene>
    <name evidence="3" type="ORF">ACFYXQ_17210</name>
</gene>
<evidence type="ECO:0000313" key="3">
    <source>
        <dbReference type="EMBL" id="MFF3569510.1"/>
    </source>
</evidence>
<protein>
    <recommendedName>
        <fullName evidence="5">RDD family protein</fullName>
    </recommendedName>
</protein>
<proteinExistence type="predicted"/>
<name>A0ABW6S246_9NOCA</name>
<dbReference type="Proteomes" id="UP001601992">
    <property type="component" value="Unassembled WGS sequence"/>
</dbReference>